<evidence type="ECO:0000313" key="2">
    <source>
        <dbReference type="EMBL" id="AVG24398.1"/>
    </source>
</evidence>
<dbReference type="PROSITE" id="PS51257">
    <property type="entry name" value="PROKAR_LIPOPROTEIN"/>
    <property type="match status" value="1"/>
</dbReference>
<protein>
    <recommendedName>
        <fullName evidence="4">Lipoprotein</fullName>
    </recommendedName>
</protein>
<sequence length="247" mass="25565">MRAHTLAPASLLVGLALILSGCQSVQGVLDSLGGSDATETADQGENGASDSTDEAASESDADTPLVEETTEDDTAPPTVQAAVPGCSALYSDAQVVAFEEEGRQPEGDISQDGYGYGTTNQDLIALLEGVRNDLRVSCTWYLPPEFSSTTSVAILGTEQMGGVEDILSAASNSQTTLDGGSLWKIESSSSNISGEYTANETHFITPTECPESLAETNCSVWFASTNSSGSSEELTRDAAVVFGALGQ</sequence>
<dbReference type="RefSeq" id="WP_104913881.1">
    <property type="nucleotide sequence ID" value="NZ_CP026923.1"/>
</dbReference>
<feature type="compositionally biased region" description="Acidic residues" evidence="1">
    <location>
        <begin position="51"/>
        <end position="61"/>
    </location>
</feature>
<gene>
    <name evidence="2" type="ORF">C3B54_111456</name>
</gene>
<dbReference type="Proteomes" id="UP000243077">
    <property type="component" value="Chromosome"/>
</dbReference>
<keyword evidence="3" id="KW-1185">Reference proteome</keyword>
<reference evidence="2 3" key="1">
    <citation type="submission" date="2018-02" db="EMBL/GenBank/DDBJ databases">
        <title>Complete genome of the streamlined marine actinobacterium Pontimonas salivibrio CL-TW6 adapted to coastal planktonic lifestype.</title>
        <authorList>
            <person name="Cho B.C."/>
            <person name="Hardies S.C."/>
            <person name="Jang G.I."/>
            <person name="Hwang C.Y."/>
        </authorList>
    </citation>
    <scope>NUCLEOTIDE SEQUENCE [LARGE SCALE GENOMIC DNA]</scope>
    <source>
        <strain evidence="2 3">CL-TW6</strain>
    </source>
</reference>
<name>A0A2L2BRV9_9MICO</name>
<accession>A0A2L2BRV9</accession>
<proteinExistence type="predicted"/>
<organism evidence="2 3">
    <name type="scientific">Pontimonas salivibrio</name>
    <dbReference type="NCBI Taxonomy" id="1159327"/>
    <lineage>
        <taxon>Bacteria</taxon>
        <taxon>Bacillati</taxon>
        <taxon>Actinomycetota</taxon>
        <taxon>Actinomycetes</taxon>
        <taxon>Micrococcales</taxon>
        <taxon>Microbacteriaceae</taxon>
        <taxon>Pontimonas</taxon>
    </lineage>
</organism>
<evidence type="ECO:0008006" key="4">
    <source>
        <dbReference type="Google" id="ProtNLM"/>
    </source>
</evidence>
<dbReference type="KEGG" id="psai:C3B54_111456"/>
<evidence type="ECO:0000313" key="3">
    <source>
        <dbReference type="Proteomes" id="UP000243077"/>
    </source>
</evidence>
<dbReference type="AlphaFoldDB" id="A0A2L2BRV9"/>
<dbReference type="EMBL" id="CP026923">
    <property type="protein sequence ID" value="AVG24398.1"/>
    <property type="molecule type" value="Genomic_DNA"/>
</dbReference>
<feature type="region of interest" description="Disordered" evidence="1">
    <location>
        <begin position="36"/>
        <end position="80"/>
    </location>
</feature>
<evidence type="ECO:0000256" key="1">
    <source>
        <dbReference type="SAM" id="MobiDB-lite"/>
    </source>
</evidence>